<dbReference type="AlphaFoldDB" id="A0A2W5SMF3"/>
<sequence>MLSAALLLSVLAAEPATFAERLHGSVDVGGSLLEPSLHVGVEGGVRVGVPRIVLRAEWNPWISLQTRDGIQPGVVNVGAGVELRWFDERLASVAMVGISVLLFRSAFDQPGHTGLFFYVQPTVIRVPVGAFHLRFAPLSMAIVAPSLDAIPLVAAQFRTSVGFEW</sequence>
<dbReference type="Proteomes" id="UP000249061">
    <property type="component" value="Unassembled WGS sequence"/>
</dbReference>
<evidence type="ECO:0000313" key="1">
    <source>
        <dbReference type="EMBL" id="PZR04112.1"/>
    </source>
</evidence>
<accession>A0A2W5SMF3</accession>
<comment type="caution">
    <text evidence="1">The sequence shown here is derived from an EMBL/GenBank/DDBJ whole genome shotgun (WGS) entry which is preliminary data.</text>
</comment>
<name>A0A2W5SMF3_9BACT</name>
<evidence type="ECO:0000313" key="2">
    <source>
        <dbReference type="Proteomes" id="UP000249061"/>
    </source>
</evidence>
<organism evidence="1 2">
    <name type="scientific">Archangium gephyra</name>
    <dbReference type="NCBI Taxonomy" id="48"/>
    <lineage>
        <taxon>Bacteria</taxon>
        <taxon>Pseudomonadati</taxon>
        <taxon>Myxococcota</taxon>
        <taxon>Myxococcia</taxon>
        <taxon>Myxococcales</taxon>
        <taxon>Cystobacterineae</taxon>
        <taxon>Archangiaceae</taxon>
        <taxon>Archangium</taxon>
    </lineage>
</organism>
<protein>
    <submittedName>
        <fullName evidence="1">Uncharacterized protein</fullName>
    </submittedName>
</protein>
<reference evidence="1 2" key="1">
    <citation type="submission" date="2017-08" db="EMBL/GenBank/DDBJ databases">
        <title>Infants hospitalized years apart are colonized by the same room-sourced microbial strains.</title>
        <authorList>
            <person name="Brooks B."/>
            <person name="Olm M.R."/>
            <person name="Firek B.A."/>
            <person name="Baker R."/>
            <person name="Thomas B.C."/>
            <person name="Morowitz M.J."/>
            <person name="Banfield J.F."/>
        </authorList>
    </citation>
    <scope>NUCLEOTIDE SEQUENCE [LARGE SCALE GENOMIC DNA]</scope>
    <source>
        <strain evidence="1">S2_003_000_R2_14</strain>
    </source>
</reference>
<dbReference type="EMBL" id="QFQP01000064">
    <property type="protein sequence ID" value="PZR04112.1"/>
    <property type="molecule type" value="Genomic_DNA"/>
</dbReference>
<proteinExistence type="predicted"/>
<gene>
    <name evidence="1" type="ORF">DI536_34850</name>
</gene>